<dbReference type="PROSITE" id="PS52016">
    <property type="entry name" value="TONB_DEPENDENT_REC_3"/>
    <property type="match status" value="1"/>
</dbReference>
<comment type="similarity">
    <text evidence="9">Belongs to the TonB-dependent receptor family.</text>
</comment>
<keyword evidence="6" id="KW-0798">TonB box</keyword>
<comment type="caution">
    <text evidence="12">The sequence shown here is derived from an EMBL/GenBank/DDBJ whole genome shotgun (WGS) entry which is preliminary data.</text>
</comment>
<proteinExistence type="inferred from homology"/>
<evidence type="ECO:0000256" key="9">
    <source>
        <dbReference type="PROSITE-ProRule" id="PRU01360"/>
    </source>
</evidence>
<dbReference type="SUPFAM" id="SSF56935">
    <property type="entry name" value="Porins"/>
    <property type="match status" value="1"/>
</dbReference>
<keyword evidence="7 9" id="KW-0472">Membrane</keyword>
<comment type="subcellular location">
    <subcellularLocation>
        <location evidence="1 9">Cell outer membrane</location>
        <topology evidence="1 9">Multi-pass membrane protein</topology>
    </subcellularLocation>
</comment>
<evidence type="ECO:0000313" key="12">
    <source>
        <dbReference type="EMBL" id="MUP43233.1"/>
    </source>
</evidence>
<evidence type="ECO:0000259" key="11">
    <source>
        <dbReference type="Pfam" id="PF07715"/>
    </source>
</evidence>
<dbReference type="OrthoDB" id="1453181at2"/>
<dbReference type="PANTHER" id="PTHR30069">
    <property type="entry name" value="TONB-DEPENDENT OUTER MEMBRANE RECEPTOR"/>
    <property type="match status" value="1"/>
</dbReference>
<dbReference type="Pfam" id="PF07715">
    <property type="entry name" value="Plug"/>
    <property type="match status" value="1"/>
</dbReference>
<feature type="domain" description="TonB-dependent receptor plug" evidence="11">
    <location>
        <begin position="118"/>
        <end position="197"/>
    </location>
</feature>
<evidence type="ECO:0000256" key="6">
    <source>
        <dbReference type="ARBA" id="ARBA00023077"/>
    </source>
</evidence>
<dbReference type="InterPro" id="IPR039426">
    <property type="entry name" value="TonB-dep_rcpt-like"/>
</dbReference>
<dbReference type="Gene3D" id="2.60.40.1120">
    <property type="entry name" value="Carboxypeptidase-like, regulatory domain"/>
    <property type="match status" value="1"/>
</dbReference>
<keyword evidence="3 9" id="KW-1134">Transmembrane beta strand</keyword>
<evidence type="ECO:0000256" key="7">
    <source>
        <dbReference type="ARBA" id="ARBA00023136"/>
    </source>
</evidence>
<dbReference type="Gene3D" id="2.40.170.20">
    <property type="entry name" value="TonB-dependent receptor, beta-barrel domain"/>
    <property type="match status" value="1"/>
</dbReference>
<dbReference type="GO" id="GO:0015344">
    <property type="term" value="F:siderophore uptake transmembrane transporter activity"/>
    <property type="evidence" value="ECO:0007669"/>
    <property type="project" value="TreeGrafter"/>
</dbReference>
<evidence type="ECO:0000256" key="4">
    <source>
        <dbReference type="ARBA" id="ARBA00022692"/>
    </source>
</evidence>
<dbReference type="SUPFAM" id="SSF49464">
    <property type="entry name" value="Carboxypeptidase regulatory domain-like"/>
    <property type="match status" value="1"/>
</dbReference>
<keyword evidence="2 9" id="KW-0813">Transport</keyword>
<sequence>MRKLLLLAMLFASATIFAQGTITGKVIDSATDGPLPGANVKVVGTSNGTMTDFDGNFSLEVGKSSGKVVVSFVGFMATEVEFNIAEGGTQDLGNIVLGADENALDEIVVTSYSLAIDRKTPVAVSTIKAGDIALKLGTQEFPEILKNTPGIYATRQGGGYGDARVNIRGFSSENVAVMINGIPVNDMENGRVYWSNWAGLGDVTKTMQVQRGLGASKVAVPSIGGTINIVTKSIDAEEGGNVFAGVGNNGYSKYGMTYSTGVGENGFAATVSAAKIQGDGYVDGTEFSGYNYFVNLSKQINEDHLLSFNAFGAQQEHGQHYTRQTIAEYNRTEAGPQRFNADWGYKNGEVYNTAFNFYHKPQMSLNHYWTLSENTEISTALYASFGSGGGRRTRGDKFSNNDYRLGGFDQPIDFDRIVDENMQLGTLGASDIIYASRNSHNWYGVLSTFKNFTTDKLTLSGGIDGRYYVGSHYYEITDLLGGDYWLNESSSDLNGGTALVVGDKFGKDYDGTVLRGGLFGQAEYDVTDDFNVFMAADISNTSYQVENFMKFEANDPERTSETVDFLGYGIKGGANYNLTSNHNVFANVGYFSKAPFLTNVFQNTTSSTEANTDARNEKVFSAELGYGYRGPAFKANVNLYRTSWLDKAITNGYPNPADRDMMLFYNIAGVNALHQGIELDFSYNVTDRFKVSGMVSLGDWTWTNNVSATLKDQDGAIIYDDEEDLDGDGDLEPRTVNVYSEGLKVGDAAQTTFAVGGSYDFADNSTVFVDYNYAGDMYSSYFVEARNSPGMGNTWEAPEYGLFDFGLRHKFDVGPLAATFNGKVNNIFDTEYISDANDQGNGYKDAQVYYGAGRTYSVSLKLNF</sequence>
<dbReference type="EMBL" id="VJVW01000004">
    <property type="protein sequence ID" value="MUP43233.1"/>
    <property type="molecule type" value="Genomic_DNA"/>
</dbReference>
<reference evidence="12 13" key="1">
    <citation type="submission" date="2019-07" db="EMBL/GenBank/DDBJ databases">
        <title>Gramella aestuarii sp. nov., isolated from a tidal flat, and emended description of Gramella echinicola.</title>
        <authorList>
            <person name="Liu L."/>
        </authorList>
    </citation>
    <scope>NUCLEOTIDE SEQUENCE [LARGE SCALE GENOMIC DNA]</scope>
    <source>
        <strain evidence="12 13">BS12</strain>
    </source>
</reference>
<evidence type="ECO:0000313" key="13">
    <source>
        <dbReference type="Proteomes" id="UP000460416"/>
    </source>
</evidence>
<dbReference type="InterPro" id="IPR012910">
    <property type="entry name" value="Plug_dom"/>
</dbReference>
<feature type="signal peptide" evidence="10">
    <location>
        <begin position="1"/>
        <end position="18"/>
    </location>
</feature>
<dbReference type="PANTHER" id="PTHR30069:SF50">
    <property type="entry name" value="TONB-DEPENDENT RECEPTOR HI_1217-RELATED"/>
    <property type="match status" value="1"/>
</dbReference>
<dbReference type="Proteomes" id="UP000460416">
    <property type="component" value="Unassembled WGS sequence"/>
</dbReference>
<keyword evidence="12" id="KW-0675">Receptor</keyword>
<dbReference type="InterPro" id="IPR008969">
    <property type="entry name" value="CarboxyPept-like_regulatory"/>
</dbReference>
<dbReference type="Pfam" id="PF13715">
    <property type="entry name" value="CarbopepD_reg_2"/>
    <property type="match status" value="1"/>
</dbReference>
<keyword evidence="4 9" id="KW-0812">Transmembrane</keyword>
<dbReference type="PROSITE" id="PS01156">
    <property type="entry name" value="TONB_DEPENDENT_REC_2"/>
    <property type="match status" value="1"/>
</dbReference>
<keyword evidence="8 9" id="KW-0998">Cell outer membrane</keyword>
<dbReference type="GO" id="GO:0009279">
    <property type="term" value="C:cell outer membrane"/>
    <property type="evidence" value="ECO:0007669"/>
    <property type="project" value="UniProtKB-SubCell"/>
</dbReference>
<organism evidence="12 13">
    <name type="scientific">Christiangramia aestuarii</name>
    <dbReference type="NCBI Taxonomy" id="1028746"/>
    <lineage>
        <taxon>Bacteria</taxon>
        <taxon>Pseudomonadati</taxon>
        <taxon>Bacteroidota</taxon>
        <taxon>Flavobacteriia</taxon>
        <taxon>Flavobacteriales</taxon>
        <taxon>Flavobacteriaceae</taxon>
        <taxon>Christiangramia</taxon>
    </lineage>
</organism>
<dbReference type="InterPro" id="IPR037066">
    <property type="entry name" value="Plug_dom_sf"/>
</dbReference>
<dbReference type="RefSeq" id="WP_156276925.1">
    <property type="nucleotide sequence ID" value="NZ_BAABGI010000001.1"/>
</dbReference>
<feature type="chain" id="PRO_5029717255" evidence="10">
    <location>
        <begin position="19"/>
        <end position="864"/>
    </location>
</feature>
<dbReference type="InterPro" id="IPR010917">
    <property type="entry name" value="TonB_rcpt_CS"/>
</dbReference>
<evidence type="ECO:0000256" key="1">
    <source>
        <dbReference type="ARBA" id="ARBA00004571"/>
    </source>
</evidence>
<dbReference type="AlphaFoldDB" id="A0A7K1LR26"/>
<evidence type="ECO:0000256" key="10">
    <source>
        <dbReference type="SAM" id="SignalP"/>
    </source>
</evidence>
<accession>A0A7K1LR26</accession>
<dbReference type="GO" id="GO:0044718">
    <property type="term" value="P:siderophore transmembrane transport"/>
    <property type="evidence" value="ECO:0007669"/>
    <property type="project" value="TreeGrafter"/>
</dbReference>
<evidence type="ECO:0000256" key="2">
    <source>
        <dbReference type="ARBA" id="ARBA00022448"/>
    </source>
</evidence>
<name>A0A7K1LR26_9FLAO</name>
<dbReference type="Gene3D" id="2.170.130.10">
    <property type="entry name" value="TonB-dependent receptor, plug domain"/>
    <property type="match status" value="1"/>
</dbReference>
<evidence type="ECO:0000256" key="5">
    <source>
        <dbReference type="ARBA" id="ARBA00022729"/>
    </source>
</evidence>
<keyword evidence="5 10" id="KW-0732">Signal</keyword>
<protein>
    <submittedName>
        <fullName evidence="12">TonB-dependent receptor</fullName>
    </submittedName>
</protein>
<keyword evidence="13" id="KW-1185">Reference proteome</keyword>
<gene>
    <name evidence="12" type="ORF">FLP08_11655</name>
</gene>
<dbReference type="InterPro" id="IPR036942">
    <property type="entry name" value="Beta-barrel_TonB_sf"/>
</dbReference>
<evidence type="ECO:0000256" key="8">
    <source>
        <dbReference type="ARBA" id="ARBA00023237"/>
    </source>
</evidence>
<evidence type="ECO:0000256" key="3">
    <source>
        <dbReference type="ARBA" id="ARBA00022452"/>
    </source>
</evidence>